<keyword evidence="2" id="KW-0378">Hydrolase</keyword>
<accession>A0A9X2AIR8</accession>
<evidence type="ECO:0000313" key="3">
    <source>
        <dbReference type="Proteomes" id="UP001139193"/>
    </source>
</evidence>
<name>A0A9X2AIR8_9BACT</name>
<feature type="signal peptide" evidence="1">
    <location>
        <begin position="1"/>
        <end position="23"/>
    </location>
</feature>
<organism evidence="2 3">
    <name type="scientific">Hymenobacter cyanobacteriorum</name>
    <dbReference type="NCBI Taxonomy" id="2926463"/>
    <lineage>
        <taxon>Bacteria</taxon>
        <taxon>Pseudomonadati</taxon>
        <taxon>Bacteroidota</taxon>
        <taxon>Cytophagia</taxon>
        <taxon>Cytophagales</taxon>
        <taxon>Hymenobacteraceae</taxon>
        <taxon>Hymenobacter</taxon>
    </lineage>
</organism>
<dbReference type="SUPFAM" id="SSF56935">
    <property type="entry name" value="Porins"/>
    <property type="match status" value="1"/>
</dbReference>
<dbReference type="GO" id="GO:0004180">
    <property type="term" value="F:carboxypeptidase activity"/>
    <property type="evidence" value="ECO:0007669"/>
    <property type="project" value="UniProtKB-KW"/>
</dbReference>
<gene>
    <name evidence="2" type="ORF">MON38_16120</name>
</gene>
<dbReference type="Proteomes" id="UP001139193">
    <property type="component" value="Unassembled WGS sequence"/>
</dbReference>
<keyword evidence="2" id="KW-0121">Carboxypeptidase</keyword>
<keyword evidence="2" id="KW-0645">Protease</keyword>
<reference evidence="2" key="1">
    <citation type="submission" date="2022-03" db="EMBL/GenBank/DDBJ databases">
        <title>Bacterial whole genome sequence for Hymenobacter sp. DH14.</title>
        <authorList>
            <person name="Le V."/>
        </authorList>
    </citation>
    <scope>NUCLEOTIDE SEQUENCE</scope>
    <source>
        <strain evidence="2">DH14</strain>
    </source>
</reference>
<dbReference type="Gene3D" id="2.170.130.10">
    <property type="entry name" value="TonB-dependent receptor, plug domain"/>
    <property type="match status" value="1"/>
</dbReference>
<protein>
    <submittedName>
        <fullName evidence="2">Plug and carboxypeptidase regulatory-like domain-containing protein</fullName>
    </submittedName>
</protein>
<sequence length="338" mass="37341">MRLFNRWMAVLFVSLFGTRQANAQTTLTGTVRNAAGQPLEGILLEAETKAQPAATAFVISAADGSFKLTLAATPASDSVYRHARALGYAELLRRLPNRSQTVPLALRESTTQLKEVTVKGAPITRQGDTLSYKVDAFANKQDRVIADVLKKMPGIEVGGDGQISYEGKPINKFYINGQDLLESRYTMASNNLPADAVQSVQVLERHQPIRALDIQNQFSPAYNSLIYLTFTKKKIGFGAESSKTNHHISQIMKRIFALIAVLAGLNTAAFAENVTPIKNTSENTRRTEAKKSKTMAAVDEGWEWKCDFVELSCETRVVCGSEFHRLVRVMELEIACHE</sequence>
<dbReference type="RefSeq" id="WP_241937174.1">
    <property type="nucleotide sequence ID" value="NZ_JALBGC010000004.1"/>
</dbReference>
<keyword evidence="1" id="KW-0732">Signal</keyword>
<evidence type="ECO:0000313" key="2">
    <source>
        <dbReference type="EMBL" id="MCI1188950.1"/>
    </source>
</evidence>
<evidence type="ECO:0000256" key="1">
    <source>
        <dbReference type="SAM" id="SignalP"/>
    </source>
</evidence>
<dbReference type="EMBL" id="JALBGC010000004">
    <property type="protein sequence ID" value="MCI1188950.1"/>
    <property type="molecule type" value="Genomic_DNA"/>
</dbReference>
<feature type="chain" id="PRO_5040770528" evidence="1">
    <location>
        <begin position="24"/>
        <end position="338"/>
    </location>
</feature>
<dbReference type="AlphaFoldDB" id="A0A9X2AIR8"/>
<proteinExistence type="predicted"/>
<comment type="caution">
    <text evidence="2">The sequence shown here is derived from an EMBL/GenBank/DDBJ whole genome shotgun (WGS) entry which is preliminary data.</text>
</comment>
<keyword evidence="3" id="KW-1185">Reference proteome</keyword>
<dbReference type="InterPro" id="IPR037066">
    <property type="entry name" value="Plug_dom_sf"/>
</dbReference>